<dbReference type="PATRIC" id="fig|145458.8.peg.636"/>
<accession>A0A0U1PU44</accession>
<dbReference type="EMBL" id="PSWU01000004">
    <property type="protein sequence ID" value="PPI16122.1"/>
    <property type="molecule type" value="Genomic_DNA"/>
</dbReference>
<dbReference type="Proteomes" id="UP000052979">
    <property type="component" value="Unassembled WGS sequence"/>
</dbReference>
<gene>
    <name evidence="3" type="ORF">C5C51_01495</name>
    <name evidence="2" type="ORF">VT73_02745</name>
</gene>
<organism evidence="2 4">
    <name type="scientific">Rathayibacter toxicus</name>
    <dbReference type="NCBI Taxonomy" id="145458"/>
    <lineage>
        <taxon>Bacteria</taxon>
        <taxon>Bacillati</taxon>
        <taxon>Actinomycetota</taxon>
        <taxon>Actinomycetes</taxon>
        <taxon>Micrococcales</taxon>
        <taxon>Microbacteriaceae</taxon>
        <taxon>Rathayibacter</taxon>
    </lineage>
</organism>
<feature type="transmembrane region" description="Helical" evidence="1">
    <location>
        <begin position="103"/>
        <end position="125"/>
    </location>
</feature>
<dbReference type="Proteomes" id="UP000237966">
    <property type="component" value="Unassembled WGS sequence"/>
</dbReference>
<reference evidence="2 4" key="1">
    <citation type="submission" date="2015-04" db="EMBL/GenBank/DDBJ databases">
        <title>Draft genome sequence of Rathayibacter toxicus strain FH-142 (AKA 70134 or CS 32), a Western Australian isolate.</title>
        <authorList>
            <consortium name="Consortium for Microbial Forensics and Genomics (microFORGE)"/>
            <person name="Knight B.M."/>
            <person name="Roberts D.P."/>
            <person name="Lin D."/>
            <person name="Hari K."/>
            <person name="Fletcher J."/>
            <person name="Melcher U."/>
            <person name="Blagden T."/>
            <person name="Luster D.G."/>
            <person name="Sechler A.J."/>
            <person name="Schneider W.L."/>
            <person name="Winegar R.A."/>
        </authorList>
    </citation>
    <scope>NUCLEOTIDE SEQUENCE [LARGE SCALE GENOMIC DNA]</scope>
    <source>
        <strain evidence="2 4">FH142</strain>
    </source>
</reference>
<feature type="transmembrane region" description="Helical" evidence="1">
    <location>
        <begin position="145"/>
        <end position="167"/>
    </location>
</feature>
<evidence type="ECO:0000313" key="3">
    <source>
        <dbReference type="EMBL" id="PPI16122.1"/>
    </source>
</evidence>
<evidence type="ECO:0000313" key="2">
    <source>
        <dbReference type="EMBL" id="KKM46034.1"/>
    </source>
</evidence>
<proteinExistence type="predicted"/>
<evidence type="ECO:0000256" key="1">
    <source>
        <dbReference type="SAM" id="Phobius"/>
    </source>
</evidence>
<dbReference type="STRING" id="145458.APU90_04760"/>
<keyword evidence="1" id="KW-0812">Transmembrane</keyword>
<evidence type="ECO:0000313" key="5">
    <source>
        <dbReference type="Proteomes" id="UP000237966"/>
    </source>
</evidence>
<dbReference type="AlphaFoldDB" id="A0A0U1PU44"/>
<feature type="transmembrane region" description="Helical" evidence="1">
    <location>
        <begin position="222"/>
        <end position="244"/>
    </location>
</feature>
<comment type="caution">
    <text evidence="2">The sequence shown here is derived from an EMBL/GenBank/DDBJ whole genome shotgun (WGS) entry which is preliminary data.</text>
</comment>
<evidence type="ECO:0000313" key="4">
    <source>
        <dbReference type="Proteomes" id="UP000052979"/>
    </source>
</evidence>
<dbReference type="KEGG" id="rtc:APU90_04760"/>
<protein>
    <submittedName>
        <fullName evidence="3">ABC transporter permease</fullName>
    </submittedName>
</protein>
<feature type="transmembrane region" description="Helical" evidence="1">
    <location>
        <begin position="21"/>
        <end position="41"/>
    </location>
</feature>
<keyword evidence="1" id="KW-0472">Membrane</keyword>
<dbReference type="eggNOG" id="ENOG5030HQN">
    <property type="taxonomic scope" value="Bacteria"/>
</dbReference>
<reference evidence="3 5" key="2">
    <citation type="submission" date="2018-02" db="EMBL/GenBank/DDBJ databases">
        <title>Bacteriophage NCPPB3778 and a type I-E CRISPR drive the evolution of the US Biological Select Agent, Rathayibacter toxicus.</title>
        <authorList>
            <person name="Davis E.W.II."/>
            <person name="Tabima J.F."/>
            <person name="Weisberg A.J."/>
            <person name="Lopes L.D."/>
            <person name="Wiseman M.S."/>
            <person name="Wiseman M.S."/>
            <person name="Pupko T."/>
            <person name="Belcher M.S."/>
            <person name="Sechler A.J."/>
            <person name="Tancos M.A."/>
            <person name="Schroeder B.K."/>
            <person name="Murray T.D."/>
            <person name="Luster D.G."/>
            <person name="Schneider W.L."/>
            <person name="Rogers E."/>
            <person name="Andreote F.D."/>
            <person name="Grunwald N.J."/>
            <person name="Putnam M.L."/>
            <person name="Chang J.H."/>
        </authorList>
    </citation>
    <scope>NUCLEOTIDE SEQUENCE [LARGE SCALE GENOMIC DNA]</scope>
    <source>
        <strain evidence="3 5">FH99</strain>
    </source>
</reference>
<keyword evidence="1" id="KW-1133">Transmembrane helix</keyword>
<feature type="transmembrane region" description="Helical" evidence="1">
    <location>
        <begin position="61"/>
        <end position="82"/>
    </location>
</feature>
<feature type="transmembrane region" description="Helical" evidence="1">
    <location>
        <begin position="174"/>
        <end position="194"/>
    </location>
</feature>
<sequence>MRQKAVLSVVNFLKSEIVRSMSGLAMLGIASFVILIPLTMINVGPSLDGLREIDDVLATRILFGLIASSAIAAMYLGSYAFSREYYYRSISRSLVMASPGRVFAAKIIASALANVGICLIGMVVWTGVTITVLHSYGKELQVNGAFWAIVAGSLFAVVCCGTIGVALGRIVKNYYAVTGVVILVPLMIELPLLLDAPAFERFLPMGAVAGLAQLPVTGLLPWWGSALVLVGWSLVATGAAVVVLRRSEE</sequence>
<keyword evidence="4" id="KW-1185">Reference proteome</keyword>
<dbReference type="EMBL" id="LBFI01000024">
    <property type="protein sequence ID" value="KKM46034.1"/>
    <property type="molecule type" value="Genomic_DNA"/>
</dbReference>
<name>A0A0U1PU44_9MICO</name>